<keyword evidence="1" id="KW-0812">Transmembrane</keyword>
<protein>
    <submittedName>
        <fullName evidence="2">Uncharacterized protein</fullName>
    </submittedName>
</protein>
<proteinExistence type="predicted"/>
<evidence type="ECO:0000313" key="3">
    <source>
        <dbReference type="Proteomes" id="UP000009376"/>
    </source>
</evidence>
<dbReference type="EMBL" id="GG745545">
    <property type="protein sequence ID" value="EFD93186.1"/>
    <property type="molecule type" value="Genomic_DNA"/>
</dbReference>
<organism evidence="2 3">
    <name type="scientific">Candidatus Parvarchaeum acidophilus ARMAN-5</name>
    <dbReference type="NCBI Taxonomy" id="662762"/>
    <lineage>
        <taxon>Archaea</taxon>
        <taxon>Candidatus Parvarchaeota</taxon>
        <taxon>Candidatus Parvarchaeum</taxon>
    </lineage>
</organism>
<evidence type="ECO:0000313" key="2">
    <source>
        <dbReference type="EMBL" id="EFD93186.1"/>
    </source>
</evidence>
<keyword evidence="1" id="KW-0472">Membrane</keyword>
<accession>D6GUD0</accession>
<gene>
    <name evidence="2" type="ORF">BJBARM5_0058</name>
</gene>
<reference evidence="2 3" key="1">
    <citation type="journal article" date="2010" name="Proc. Natl. Acad. Sci. U.S.A.">
        <title>Enigmatic, ultrasmall, uncultivated Archaea.</title>
        <authorList>
            <person name="Baker B.J."/>
            <person name="Comolli L.R."/>
            <person name="Dick G.J."/>
            <person name="Hauser L.J."/>
            <person name="Hyatt D."/>
            <person name="Dill B.D."/>
            <person name="Land M.L."/>
            <person name="Verberkmoes N.C."/>
            <person name="Hettich R.L."/>
            <person name="Banfield J.F."/>
        </authorList>
    </citation>
    <scope>NUCLEOTIDE SEQUENCE [LARGE SCALE GENOMIC DNA]</scope>
</reference>
<keyword evidence="1" id="KW-1133">Transmembrane helix</keyword>
<feature type="transmembrane region" description="Helical" evidence="1">
    <location>
        <begin position="21"/>
        <end position="39"/>
    </location>
</feature>
<name>D6GUD0_PARA5</name>
<sequence>MYNPLSKKAQSALEYMMTYGWAILIIVIVAVILYSMGIFNPSSSVTATSSGFSPFVASSAICNSLALKIAFIVGGLPNGATTATLNSLTLSSPTGFSSSSFPITIPLNGTVTSGSTFTVVSPLAKVNCYSSGVSSGAHFAVNGNLSYTVYTPAGKVTLFSTGTIAGINSPSQSLVANFTNSSNIQVPGTSSTATIMEWRSCVTP</sequence>
<evidence type="ECO:0000256" key="1">
    <source>
        <dbReference type="SAM" id="Phobius"/>
    </source>
</evidence>
<dbReference type="AlphaFoldDB" id="D6GUD0"/>
<dbReference type="Proteomes" id="UP000009376">
    <property type="component" value="Unassembled WGS sequence"/>
</dbReference>